<dbReference type="PROSITE" id="PS51677">
    <property type="entry name" value="NODB"/>
    <property type="match status" value="1"/>
</dbReference>
<dbReference type="SUPFAM" id="SSF88713">
    <property type="entry name" value="Glycoside hydrolase/deacetylase"/>
    <property type="match status" value="1"/>
</dbReference>
<organism evidence="2 3">
    <name type="scientific">Desulfofundulus thermobenzoicus</name>
    <dbReference type="NCBI Taxonomy" id="29376"/>
    <lineage>
        <taxon>Bacteria</taxon>
        <taxon>Bacillati</taxon>
        <taxon>Bacillota</taxon>
        <taxon>Clostridia</taxon>
        <taxon>Eubacteriales</taxon>
        <taxon>Peptococcaceae</taxon>
        <taxon>Desulfofundulus</taxon>
    </lineage>
</organism>
<dbReference type="EMBL" id="WHYR01000020">
    <property type="protein sequence ID" value="MQL52330.1"/>
    <property type="molecule type" value="Genomic_DNA"/>
</dbReference>
<dbReference type="InterPro" id="IPR050248">
    <property type="entry name" value="Polysacc_deacetylase_ArnD"/>
</dbReference>
<evidence type="ECO:0000259" key="1">
    <source>
        <dbReference type="PROSITE" id="PS51677"/>
    </source>
</evidence>
<dbReference type="PANTHER" id="PTHR10587">
    <property type="entry name" value="GLYCOSYL TRANSFERASE-RELATED"/>
    <property type="match status" value="1"/>
</dbReference>
<reference evidence="2 3" key="1">
    <citation type="submission" date="2019-10" db="EMBL/GenBank/DDBJ databases">
        <title>Comparative genomics of sulfur disproportionating microorganisms.</title>
        <authorList>
            <person name="Ward L.M."/>
            <person name="Bertran E."/>
            <person name="Johnston D."/>
        </authorList>
    </citation>
    <scope>NUCLEOTIDE SEQUENCE [LARGE SCALE GENOMIC DNA]</scope>
    <source>
        <strain evidence="2 3">DSM 14055</strain>
    </source>
</reference>
<name>A0A6N7IQN5_9FIRM</name>
<dbReference type="Gene3D" id="3.20.20.370">
    <property type="entry name" value="Glycoside hydrolase/deacetylase"/>
    <property type="match status" value="1"/>
</dbReference>
<keyword evidence="3" id="KW-1185">Reference proteome</keyword>
<dbReference type="Proteomes" id="UP000441717">
    <property type="component" value="Unassembled WGS sequence"/>
</dbReference>
<comment type="caution">
    <text evidence="2">The sequence shown here is derived from an EMBL/GenBank/DDBJ whole genome shotgun (WGS) entry which is preliminary data.</text>
</comment>
<dbReference type="InterPro" id="IPR054467">
    <property type="entry name" value="YkoP-like_dom"/>
</dbReference>
<dbReference type="CDD" id="cd10959">
    <property type="entry name" value="CE4_NodB_like_3"/>
    <property type="match status" value="1"/>
</dbReference>
<dbReference type="PANTHER" id="PTHR10587:SF137">
    <property type="entry name" value="4-DEOXY-4-FORMAMIDO-L-ARABINOSE-PHOSPHOUNDECAPRENOL DEFORMYLASE ARND-RELATED"/>
    <property type="match status" value="1"/>
</dbReference>
<sequence length="444" mass="50351">MTESMFKLLTFLLGIYALLPTALARLCHLGVIWQGTRGGGKVAVTFDDGPHPVYTPRVLDILKEFNVQACFFVLGEKARAHPELLARMIAEGHEVASHGYRHQFPWFLGPRAAAREIREANRVISEITGQPPRLYRPPWGLFNLFSLFHSSLNGQKLVLWSFMSWDWGRRATPASITRQVLSRVRDGAILVFHDSDDTPGAAPGSPEKMLQALPLILKELPQRGLTITPLAELEARPGKPRPNWLKRFWQKIDLLIVRLLRVADIPMNGRPTLFRLAKRRYHGKPLVLDDGTVLRPRDPIGELHLNNEVLKEITGRGKDPERIALLTIKELRRSLPALAQWINNSPRLKNIRAVVGLTMLHAGVKRLGFSIFDPPGTIKRLAAWYQSWLLSLYHPEGKKRLAGHREKLSPKLVIMGREELLRRYLPAEKQGVKTGHYPNKEESA</sequence>
<accession>A0A6N7IQN5</accession>
<dbReference type="GO" id="GO:0005975">
    <property type="term" value="P:carbohydrate metabolic process"/>
    <property type="evidence" value="ECO:0007669"/>
    <property type="project" value="InterPro"/>
</dbReference>
<dbReference type="OrthoDB" id="61520at2"/>
<gene>
    <name evidence="2" type="ORF">GFC01_08605</name>
</gene>
<dbReference type="GO" id="GO:0016810">
    <property type="term" value="F:hydrolase activity, acting on carbon-nitrogen (but not peptide) bonds"/>
    <property type="evidence" value="ECO:0007669"/>
    <property type="project" value="InterPro"/>
</dbReference>
<feature type="domain" description="NodB homology" evidence="1">
    <location>
        <begin position="40"/>
        <end position="228"/>
    </location>
</feature>
<dbReference type="InterPro" id="IPR011330">
    <property type="entry name" value="Glyco_hydro/deAcase_b/a-brl"/>
</dbReference>
<evidence type="ECO:0000313" key="3">
    <source>
        <dbReference type="Proteomes" id="UP000441717"/>
    </source>
</evidence>
<evidence type="ECO:0000313" key="2">
    <source>
        <dbReference type="EMBL" id="MQL52330.1"/>
    </source>
</evidence>
<dbReference type="InterPro" id="IPR002509">
    <property type="entry name" value="NODB_dom"/>
</dbReference>
<proteinExistence type="predicted"/>
<dbReference type="RefSeq" id="WP_152946330.1">
    <property type="nucleotide sequence ID" value="NZ_WHYR01000020.1"/>
</dbReference>
<dbReference type="Pfam" id="PF22790">
    <property type="entry name" value="YkoP"/>
    <property type="match status" value="1"/>
</dbReference>
<protein>
    <submittedName>
        <fullName evidence="2">Polysaccharide deacetylase family protein</fullName>
    </submittedName>
</protein>
<dbReference type="AlphaFoldDB" id="A0A6N7IQN5"/>
<dbReference type="Pfam" id="PF01522">
    <property type="entry name" value="Polysacc_deac_1"/>
    <property type="match status" value="1"/>
</dbReference>